<keyword evidence="3" id="KW-0597">Phosphoprotein</keyword>
<evidence type="ECO:0000256" key="5">
    <source>
        <dbReference type="ARBA" id="ARBA00022741"/>
    </source>
</evidence>
<evidence type="ECO:0000256" key="7">
    <source>
        <dbReference type="ARBA" id="ARBA00022840"/>
    </source>
</evidence>
<evidence type="ECO:0000259" key="10">
    <source>
        <dbReference type="PROSITE" id="PS51285"/>
    </source>
</evidence>
<keyword evidence="12" id="KW-1185">Reference proteome</keyword>
<dbReference type="EC" id="2.7.11.1" evidence="1"/>
<comment type="catalytic activity">
    <reaction evidence="8">
        <text>L-threonyl-[protein] + ATP = O-phospho-L-threonyl-[protein] + ADP + H(+)</text>
        <dbReference type="Rhea" id="RHEA:46608"/>
        <dbReference type="Rhea" id="RHEA-COMP:11060"/>
        <dbReference type="Rhea" id="RHEA-COMP:11605"/>
        <dbReference type="ChEBI" id="CHEBI:15378"/>
        <dbReference type="ChEBI" id="CHEBI:30013"/>
        <dbReference type="ChEBI" id="CHEBI:30616"/>
        <dbReference type="ChEBI" id="CHEBI:61977"/>
        <dbReference type="ChEBI" id="CHEBI:456216"/>
        <dbReference type="EC" id="2.7.11.1"/>
    </reaction>
</comment>
<accession>A0AAV3R1L6</accession>
<dbReference type="InterPro" id="IPR000961">
    <property type="entry name" value="AGC-kinase_C"/>
</dbReference>
<keyword evidence="4" id="KW-0808">Transferase</keyword>
<evidence type="ECO:0000256" key="2">
    <source>
        <dbReference type="ARBA" id="ARBA00022527"/>
    </source>
</evidence>
<keyword evidence="2 11" id="KW-0723">Serine/threonine-protein kinase</keyword>
<comment type="catalytic activity">
    <reaction evidence="9">
        <text>L-seryl-[protein] + ATP = O-phospho-L-seryl-[protein] + ADP + H(+)</text>
        <dbReference type="Rhea" id="RHEA:17989"/>
        <dbReference type="Rhea" id="RHEA-COMP:9863"/>
        <dbReference type="Rhea" id="RHEA-COMP:11604"/>
        <dbReference type="ChEBI" id="CHEBI:15378"/>
        <dbReference type="ChEBI" id="CHEBI:29999"/>
        <dbReference type="ChEBI" id="CHEBI:30616"/>
        <dbReference type="ChEBI" id="CHEBI:83421"/>
        <dbReference type="ChEBI" id="CHEBI:456216"/>
        <dbReference type="EC" id="2.7.11.1"/>
    </reaction>
</comment>
<dbReference type="FunFam" id="3.30.200.20:FF:000063">
    <property type="entry name" value="Non-specific serine/threonine protein kinase"/>
    <property type="match status" value="1"/>
</dbReference>
<name>A0AAV3R1L6_LITER</name>
<evidence type="ECO:0000313" key="12">
    <source>
        <dbReference type="Proteomes" id="UP001454036"/>
    </source>
</evidence>
<dbReference type="PROSITE" id="PS51285">
    <property type="entry name" value="AGC_KINASE_CTER"/>
    <property type="match status" value="1"/>
</dbReference>
<dbReference type="SUPFAM" id="SSF56112">
    <property type="entry name" value="Protein kinase-like (PK-like)"/>
    <property type="match status" value="1"/>
</dbReference>
<dbReference type="Gene3D" id="1.10.510.10">
    <property type="entry name" value="Transferase(Phosphotransferase) domain 1"/>
    <property type="match status" value="1"/>
</dbReference>
<evidence type="ECO:0000256" key="8">
    <source>
        <dbReference type="ARBA" id="ARBA00047899"/>
    </source>
</evidence>
<evidence type="ECO:0000256" key="4">
    <source>
        <dbReference type="ARBA" id="ARBA00022679"/>
    </source>
</evidence>
<dbReference type="GO" id="GO:0005524">
    <property type="term" value="F:ATP binding"/>
    <property type="evidence" value="ECO:0007669"/>
    <property type="project" value="UniProtKB-KW"/>
</dbReference>
<proteinExistence type="predicted"/>
<dbReference type="GO" id="GO:0004674">
    <property type="term" value="F:protein serine/threonine kinase activity"/>
    <property type="evidence" value="ECO:0007669"/>
    <property type="project" value="UniProtKB-KW"/>
</dbReference>
<dbReference type="PANTHER" id="PTHR22988">
    <property type="entry name" value="MYOTONIC DYSTROPHY S/T KINASE-RELATED"/>
    <property type="match status" value="1"/>
</dbReference>
<keyword evidence="5" id="KW-0547">Nucleotide-binding</keyword>
<feature type="domain" description="AGC-kinase C-terminal" evidence="10">
    <location>
        <begin position="72"/>
        <end position="155"/>
    </location>
</feature>
<dbReference type="PANTHER" id="PTHR22988:SF76">
    <property type="entry name" value="CHROMOSOME UNDETERMINED SCAFFOLD_135, WHOLE GENOME SHOTGUN SEQUENCE"/>
    <property type="match status" value="1"/>
</dbReference>
<dbReference type="InterPro" id="IPR011009">
    <property type="entry name" value="Kinase-like_dom_sf"/>
</dbReference>
<keyword evidence="7" id="KW-0067">ATP-binding</keyword>
<evidence type="ECO:0000313" key="11">
    <source>
        <dbReference type="EMBL" id="GAA0169764.1"/>
    </source>
</evidence>
<evidence type="ECO:0000256" key="1">
    <source>
        <dbReference type="ARBA" id="ARBA00012513"/>
    </source>
</evidence>
<comment type="caution">
    <text evidence="11">The sequence shown here is derived from an EMBL/GenBank/DDBJ whole genome shotgun (WGS) entry which is preliminary data.</text>
</comment>
<dbReference type="AlphaFoldDB" id="A0AAV3R1L6"/>
<reference evidence="11 12" key="1">
    <citation type="submission" date="2024-01" db="EMBL/GenBank/DDBJ databases">
        <title>The complete chloroplast genome sequence of Lithospermum erythrorhizon: insights into the phylogenetic relationship among Boraginaceae species and the maternal lineages of purple gromwells.</title>
        <authorList>
            <person name="Okada T."/>
            <person name="Watanabe K."/>
        </authorList>
    </citation>
    <scope>NUCLEOTIDE SEQUENCE [LARGE SCALE GENOMIC DNA]</scope>
</reference>
<keyword evidence="6 11" id="KW-0418">Kinase</keyword>
<dbReference type="SMART" id="SM00133">
    <property type="entry name" value="S_TK_X"/>
    <property type="match status" value="1"/>
</dbReference>
<dbReference type="EMBL" id="BAABME010006967">
    <property type="protein sequence ID" value="GAA0169764.1"/>
    <property type="molecule type" value="Genomic_DNA"/>
</dbReference>
<evidence type="ECO:0000256" key="3">
    <source>
        <dbReference type="ARBA" id="ARBA00022553"/>
    </source>
</evidence>
<protein>
    <recommendedName>
        <fullName evidence="1">non-specific serine/threonine protein kinase</fullName>
        <ecNumber evidence="1">2.7.11.1</ecNumber>
    </recommendedName>
</protein>
<organism evidence="11 12">
    <name type="scientific">Lithospermum erythrorhizon</name>
    <name type="common">Purple gromwell</name>
    <name type="synonym">Lithospermum officinale var. erythrorhizon</name>
    <dbReference type="NCBI Taxonomy" id="34254"/>
    <lineage>
        <taxon>Eukaryota</taxon>
        <taxon>Viridiplantae</taxon>
        <taxon>Streptophyta</taxon>
        <taxon>Embryophyta</taxon>
        <taxon>Tracheophyta</taxon>
        <taxon>Spermatophyta</taxon>
        <taxon>Magnoliopsida</taxon>
        <taxon>eudicotyledons</taxon>
        <taxon>Gunneridae</taxon>
        <taxon>Pentapetalae</taxon>
        <taxon>asterids</taxon>
        <taxon>lamiids</taxon>
        <taxon>Boraginales</taxon>
        <taxon>Boraginaceae</taxon>
        <taxon>Boraginoideae</taxon>
        <taxon>Lithospermeae</taxon>
        <taxon>Lithospermum</taxon>
    </lineage>
</organism>
<dbReference type="Proteomes" id="UP001454036">
    <property type="component" value="Unassembled WGS sequence"/>
</dbReference>
<evidence type="ECO:0000256" key="9">
    <source>
        <dbReference type="ARBA" id="ARBA00048679"/>
    </source>
</evidence>
<evidence type="ECO:0000256" key="6">
    <source>
        <dbReference type="ARBA" id="ARBA00022777"/>
    </source>
</evidence>
<sequence length="193" mass="22105">MYEMLVGYPPFCSEDQRTTCRKIIRWKDCLKFPEEPKVSAEAKDLIFRLLCNVETRLGTRGVEEIKVHPWFKGIKWDILYETEAAYKPTVNGELDTQNFEKFDDEYIDGCIFHLAVEGPPSTASKVGIWHKMLTSKDSNFIWYTYKKSDVSKSIGTSGDVASNESRKHPSLVPLFGRVELHDSVIAEDGTLEM</sequence>
<dbReference type="InterPro" id="IPR050839">
    <property type="entry name" value="Rho-assoc_Ser/Thr_Kinase"/>
</dbReference>
<gene>
    <name evidence="11" type="ORF">LIER_24172</name>
</gene>